<dbReference type="KEGG" id="nsy:104222998"/>
<dbReference type="PANTHER" id="PTHR31286:SF99">
    <property type="entry name" value="DUF4283 DOMAIN-CONTAINING PROTEIN"/>
    <property type="match status" value="1"/>
</dbReference>
<dbReference type="PANTHER" id="PTHR31286">
    <property type="entry name" value="GLYCINE-RICH CELL WALL STRUCTURAL PROTEIN 1.8-LIKE"/>
    <property type="match status" value="1"/>
</dbReference>
<accession>A0A1U7W619</accession>
<evidence type="ECO:0000313" key="2">
    <source>
        <dbReference type="Proteomes" id="UP000189701"/>
    </source>
</evidence>
<dbReference type="eggNOG" id="KOG1075">
    <property type="taxonomic scope" value="Eukaryota"/>
</dbReference>
<keyword evidence="2" id="KW-1185">Reference proteome</keyword>
<dbReference type="InterPro" id="IPR025558">
    <property type="entry name" value="DUF4283"/>
</dbReference>
<dbReference type="InterPro" id="IPR040256">
    <property type="entry name" value="At4g02000-like"/>
</dbReference>
<reference evidence="2" key="1">
    <citation type="journal article" date="2013" name="Genome Biol.">
        <title>Reference genomes and transcriptomes of Nicotiana sylvestris and Nicotiana tomentosiformis.</title>
        <authorList>
            <person name="Sierro N."/>
            <person name="Battey J.N."/>
            <person name="Ouadi S."/>
            <person name="Bovet L."/>
            <person name="Goepfert S."/>
            <person name="Bakaher N."/>
            <person name="Peitsch M.C."/>
            <person name="Ivanov N.V."/>
        </authorList>
    </citation>
    <scope>NUCLEOTIDE SEQUENCE [LARGE SCALE GENOMIC DNA]</scope>
</reference>
<dbReference type="AlphaFoldDB" id="A0A1U7W619"/>
<evidence type="ECO:0000259" key="1">
    <source>
        <dbReference type="Pfam" id="PF14111"/>
    </source>
</evidence>
<gene>
    <name evidence="3" type="primary">LOC104222998</name>
</gene>
<reference evidence="3" key="2">
    <citation type="submission" date="2025-08" db="UniProtKB">
        <authorList>
            <consortium name="RefSeq"/>
        </authorList>
    </citation>
    <scope>IDENTIFICATION</scope>
    <source>
        <tissue evidence="3">Leaf</tissue>
    </source>
</reference>
<evidence type="ECO:0000313" key="3">
    <source>
        <dbReference type="RefSeq" id="XP_009772651.1"/>
    </source>
</evidence>
<dbReference type="Proteomes" id="UP000189701">
    <property type="component" value="Unplaced"/>
</dbReference>
<feature type="domain" description="DUF4283" evidence="1">
    <location>
        <begin position="96"/>
        <end position="177"/>
    </location>
</feature>
<organism evidence="2 3">
    <name type="scientific">Nicotiana sylvestris</name>
    <name type="common">Wood tobacco</name>
    <name type="synonym">South American tobacco</name>
    <dbReference type="NCBI Taxonomy" id="4096"/>
    <lineage>
        <taxon>Eukaryota</taxon>
        <taxon>Viridiplantae</taxon>
        <taxon>Streptophyta</taxon>
        <taxon>Embryophyta</taxon>
        <taxon>Tracheophyta</taxon>
        <taxon>Spermatophyta</taxon>
        <taxon>Magnoliopsida</taxon>
        <taxon>eudicotyledons</taxon>
        <taxon>Gunneridae</taxon>
        <taxon>Pentapetalae</taxon>
        <taxon>asterids</taxon>
        <taxon>lamiids</taxon>
        <taxon>Solanales</taxon>
        <taxon>Solanaceae</taxon>
        <taxon>Nicotianoideae</taxon>
        <taxon>Nicotianeae</taxon>
        <taxon>Nicotiana</taxon>
    </lineage>
</organism>
<dbReference type="RefSeq" id="XP_009772651.1">
    <property type="nucleotide sequence ID" value="XM_009774349.1"/>
</dbReference>
<proteinExistence type="predicted"/>
<name>A0A1U7W619_NICSY</name>
<protein>
    <submittedName>
        <fullName evidence="3">Uncharacterized protein LOC104222998</fullName>
    </submittedName>
</protein>
<dbReference type="Pfam" id="PF14111">
    <property type="entry name" value="DUF4283"/>
    <property type="match status" value="1"/>
</dbReference>
<dbReference type="GeneID" id="104222998"/>
<sequence>MSLHTIDPSLIDITIPPKPPDPTIEASAPLKEKFPSFKETLISPEPINFLYDQQISSAPVTNDCYENTSNAPFQDDPPNNDQAIILSSEEMQRLYEPWKYSLIIKLFGKRILHQYLKKKLLEHWKPIEQSPLIDLGNDFYIVKFFEEVNLSKALHQGPWFINGHYLSVKKWVPNFVASKEKLQISAVWLRLPQLPTEFYDSTILARIGNKIGKLLKIDACTSAT</sequence>